<evidence type="ECO:0000313" key="1">
    <source>
        <dbReference type="EMBL" id="ERI78165.1"/>
    </source>
</evidence>
<dbReference type="Proteomes" id="UP000016491">
    <property type="component" value="Unassembled WGS sequence"/>
</dbReference>
<proteinExistence type="predicted"/>
<evidence type="ECO:0000313" key="2">
    <source>
        <dbReference type="Proteomes" id="UP000016491"/>
    </source>
</evidence>
<gene>
    <name evidence="1" type="ORF">CLOSYM_01657</name>
</gene>
<dbReference type="AlphaFoldDB" id="A0ABC9TZD2"/>
<accession>A0ABC9TZD2</accession>
<protein>
    <submittedName>
        <fullName evidence="1">Uncharacterized protein</fullName>
    </submittedName>
</protein>
<organism evidence="1 2">
    <name type="scientific">[Clostridium] symbiosum ATCC 14940</name>
    <dbReference type="NCBI Taxonomy" id="411472"/>
    <lineage>
        <taxon>Bacteria</taxon>
        <taxon>Bacillati</taxon>
        <taxon>Bacillota</taxon>
        <taxon>Clostridia</taxon>
        <taxon>Lachnospirales</taxon>
        <taxon>Lachnospiraceae</taxon>
        <taxon>Otoolea</taxon>
    </lineage>
</organism>
<dbReference type="EMBL" id="AWSU01000128">
    <property type="protein sequence ID" value="ERI78165.1"/>
    <property type="molecule type" value="Genomic_DNA"/>
</dbReference>
<sequence>MKSLSAPRLFVTFSLKNKLLLFIIAYDKLLSKVFSEALKILAFYTIIKH</sequence>
<name>A0ABC9TZD2_CLOSY</name>
<comment type="caution">
    <text evidence="1">The sequence shown here is derived from an EMBL/GenBank/DDBJ whole genome shotgun (WGS) entry which is preliminary data.</text>
</comment>
<reference evidence="1 2" key="1">
    <citation type="submission" date="2013-07" db="EMBL/GenBank/DDBJ databases">
        <authorList>
            <person name="Weinstock G."/>
            <person name="Sodergren E."/>
            <person name="Wylie T."/>
            <person name="Fulton L."/>
            <person name="Fulton R."/>
            <person name="Fronick C."/>
            <person name="O'Laughlin M."/>
            <person name="Godfrey J."/>
            <person name="Miner T."/>
            <person name="Herter B."/>
            <person name="Appelbaum E."/>
            <person name="Cordes M."/>
            <person name="Lek S."/>
            <person name="Wollam A."/>
            <person name="Pepin K.H."/>
            <person name="Palsikar V.B."/>
            <person name="Mitreva M."/>
            <person name="Wilson R.K."/>
        </authorList>
    </citation>
    <scope>NUCLEOTIDE SEQUENCE [LARGE SCALE GENOMIC DNA]</scope>
    <source>
        <strain evidence="1 2">ATCC 14940</strain>
    </source>
</reference>